<evidence type="ECO:0000256" key="5">
    <source>
        <dbReference type="ARBA" id="ARBA00022989"/>
    </source>
</evidence>
<keyword evidence="8" id="KW-0443">Lipid metabolism</keyword>
<evidence type="ECO:0000256" key="1">
    <source>
        <dbReference type="ARBA" id="ARBA00004141"/>
    </source>
</evidence>
<keyword evidence="7" id="KW-0408">Iron</keyword>
<keyword evidence="6 13" id="KW-0560">Oxidoreductase</keyword>
<evidence type="ECO:0000259" key="11">
    <source>
        <dbReference type="Pfam" id="PF00487"/>
    </source>
</evidence>
<feature type="domain" description="Transposase IS204/IS1001/IS1096/IS1165 DDE" evidence="12">
    <location>
        <begin position="280"/>
        <end position="404"/>
    </location>
</feature>
<dbReference type="CDD" id="cd03505">
    <property type="entry name" value="Delta9-FADS-like"/>
    <property type="match status" value="1"/>
</dbReference>
<dbReference type="PANTHER" id="PTHR11351">
    <property type="entry name" value="ACYL-COA DESATURASE"/>
    <property type="match status" value="1"/>
</dbReference>
<proteinExistence type="inferred from homology"/>
<dbReference type="InterPro" id="IPR015876">
    <property type="entry name" value="Acyl-CoA_DS"/>
</dbReference>
<evidence type="ECO:0000256" key="10">
    <source>
        <dbReference type="SAM" id="Phobius"/>
    </source>
</evidence>
<comment type="caution">
    <text evidence="13">The sequence shown here is derived from an EMBL/GenBank/DDBJ whole genome shotgun (WGS) entry which is preliminary data.</text>
</comment>
<feature type="transmembrane region" description="Helical" evidence="10">
    <location>
        <begin position="150"/>
        <end position="171"/>
    </location>
</feature>
<keyword evidence="14" id="KW-1185">Reference proteome</keyword>
<protein>
    <submittedName>
        <fullName evidence="13">Fatty acid desaturase</fullName>
        <ecNumber evidence="13">1.14.19.-</ecNumber>
    </submittedName>
</protein>
<evidence type="ECO:0000313" key="14">
    <source>
        <dbReference type="Proteomes" id="UP001238603"/>
    </source>
</evidence>
<comment type="subcellular location">
    <subcellularLocation>
        <location evidence="1">Membrane</location>
        <topology evidence="1">Multi-pass membrane protein</topology>
    </subcellularLocation>
</comment>
<dbReference type="EC" id="1.14.19.-" evidence="13"/>
<evidence type="ECO:0000256" key="6">
    <source>
        <dbReference type="ARBA" id="ARBA00023002"/>
    </source>
</evidence>
<evidence type="ECO:0000256" key="7">
    <source>
        <dbReference type="ARBA" id="ARBA00023004"/>
    </source>
</evidence>
<dbReference type="PANTHER" id="PTHR11351:SF33">
    <property type="entry name" value="DELTA-9 FATTY ACID DESATURASE, DESA"/>
    <property type="match status" value="1"/>
</dbReference>
<keyword evidence="5 10" id="KW-1133">Transmembrane helix</keyword>
<comment type="similarity">
    <text evidence="2">Belongs to the fatty acid desaturase type 2 family.</text>
</comment>
<dbReference type="Pfam" id="PF00487">
    <property type="entry name" value="FA_desaturase"/>
    <property type="match status" value="1"/>
</dbReference>
<keyword evidence="3 10" id="KW-0812">Transmembrane</keyword>
<accession>A0ABT7LMN2</accession>
<name>A0ABT7LMN2_9BURK</name>
<feature type="domain" description="Fatty acid desaturase" evidence="11">
    <location>
        <begin position="24"/>
        <end position="227"/>
    </location>
</feature>
<evidence type="ECO:0000256" key="4">
    <source>
        <dbReference type="ARBA" id="ARBA00022832"/>
    </source>
</evidence>
<keyword evidence="4" id="KW-0276">Fatty acid metabolism</keyword>
<gene>
    <name evidence="13" type="ORF">QRD43_19695</name>
</gene>
<evidence type="ECO:0000259" key="12">
    <source>
        <dbReference type="Pfam" id="PF01610"/>
    </source>
</evidence>
<reference evidence="13 14" key="1">
    <citation type="submission" date="2023-06" db="EMBL/GenBank/DDBJ databases">
        <title>Pelomonas sp. APW6 16S ribosomal RNA gene genome sequencing and assembly.</title>
        <authorList>
            <person name="Woo H."/>
        </authorList>
    </citation>
    <scope>NUCLEOTIDE SEQUENCE [LARGE SCALE GENOMIC DNA]</scope>
    <source>
        <strain evidence="13 14">APW6</strain>
    </source>
</reference>
<feature type="transmembrane region" description="Helical" evidence="10">
    <location>
        <begin position="177"/>
        <end position="194"/>
    </location>
</feature>
<sequence length="407" mass="46175">MNELMIVRDVLVNWLSDGLTGASFWQIVVYTLVVTHLTIASVTIFLHRAQAHRALDLGPIPSHFFRFWLWLTTGMVTKEWVAIHRKHHAKCETVDDPHSPVTRGIETVLLRGSELYRAEAKNQETLAKYSHGVPNDWIERHLYTPYSWQGVALMMIINLALFGAIGATIWAIQMVWIPIWAAGVINGIGHYWGYRNFEAQDASTNVSPWGLIIGGEELHNNHHTYPTSAKFSVKPFEFDLGWAYIRAMEMIGWAKVRKTAPQLKMGELKAEADKATLEAIIANRYEIMASYGRNVKAACAIELARLKAQGEQHSAKWQQFKLAKRWLHRDADRIPQAVQSDIAGVLAASPALDKLLTMREELRQLWTRTNVSAEQLVRDLQAWCKKAEESGIAELRSFSMNLRAARA</sequence>
<dbReference type="RefSeq" id="WP_285984210.1">
    <property type="nucleotide sequence ID" value="NZ_JASVDS010000007.1"/>
</dbReference>
<feature type="transmembrane region" description="Helical" evidence="10">
    <location>
        <begin position="24"/>
        <end position="46"/>
    </location>
</feature>
<evidence type="ECO:0000256" key="8">
    <source>
        <dbReference type="ARBA" id="ARBA00023098"/>
    </source>
</evidence>
<dbReference type="EMBL" id="JASVDS010000007">
    <property type="protein sequence ID" value="MDL5034133.1"/>
    <property type="molecule type" value="Genomic_DNA"/>
</dbReference>
<evidence type="ECO:0000313" key="13">
    <source>
        <dbReference type="EMBL" id="MDL5034133.1"/>
    </source>
</evidence>
<dbReference type="InterPro" id="IPR005804">
    <property type="entry name" value="FA_desaturase_dom"/>
</dbReference>
<organism evidence="13 14">
    <name type="scientific">Roseateles subflavus</name>
    <dbReference type="NCBI Taxonomy" id="3053353"/>
    <lineage>
        <taxon>Bacteria</taxon>
        <taxon>Pseudomonadati</taxon>
        <taxon>Pseudomonadota</taxon>
        <taxon>Betaproteobacteria</taxon>
        <taxon>Burkholderiales</taxon>
        <taxon>Sphaerotilaceae</taxon>
        <taxon>Roseateles</taxon>
    </lineage>
</organism>
<evidence type="ECO:0000256" key="9">
    <source>
        <dbReference type="ARBA" id="ARBA00023136"/>
    </source>
</evidence>
<evidence type="ECO:0000256" key="2">
    <source>
        <dbReference type="ARBA" id="ARBA00008749"/>
    </source>
</evidence>
<keyword evidence="9 10" id="KW-0472">Membrane</keyword>
<dbReference type="InterPro" id="IPR002560">
    <property type="entry name" value="Transposase_DDE"/>
</dbReference>
<evidence type="ECO:0000256" key="3">
    <source>
        <dbReference type="ARBA" id="ARBA00022692"/>
    </source>
</evidence>
<dbReference type="Proteomes" id="UP001238603">
    <property type="component" value="Unassembled WGS sequence"/>
</dbReference>
<dbReference type="GO" id="GO:0016491">
    <property type="term" value="F:oxidoreductase activity"/>
    <property type="evidence" value="ECO:0007669"/>
    <property type="project" value="UniProtKB-KW"/>
</dbReference>
<dbReference type="Pfam" id="PF01610">
    <property type="entry name" value="DDE_Tnp_ISL3"/>
    <property type="match status" value="1"/>
</dbReference>